<keyword evidence="1" id="KW-0472">Membrane</keyword>
<sequence>MKAENRIVFENINLSKIKVERGQNTMADLKKLSKNNKMIIGRFSLLLIGILFPELFIATTKYFFLLFNSKII</sequence>
<accession>A0A2T5RIA3</accession>
<dbReference type="AlphaFoldDB" id="A0A2T5RIA3"/>
<proteinExistence type="predicted"/>
<dbReference type="Proteomes" id="UP000244089">
    <property type="component" value="Unassembled WGS sequence"/>
</dbReference>
<name>A0A2T5RIA3_9FIRM</name>
<evidence type="ECO:0000256" key="1">
    <source>
        <dbReference type="SAM" id="Phobius"/>
    </source>
</evidence>
<organism evidence="2 3">
    <name type="scientific">Halanaerobium saccharolyticum</name>
    <dbReference type="NCBI Taxonomy" id="43595"/>
    <lineage>
        <taxon>Bacteria</taxon>
        <taxon>Bacillati</taxon>
        <taxon>Bacillota</taxon>
        <taxon>Clostridia</taxon>
        <taxon>Halanaerobiales</taxon>
        <taxon>Halanaerobiaceae</taxon>
        <taxon>Halanaerobium</taxon>
    </lineage>
</organism>
<keyword evidence="1" id="KW-0812">Transmembrane</keyword>
<keyword evidence="1" id="KW-1133">Transmembrane helix</keyword>
<reference evidence="2 3" key="1">
    <citation type="submission" date="2018-04" db="EMBL/GenBank/DDBJ databases">
        <title>Subsurface microbial communities from deep shales in Ohio and West Virginia, USA.</title>
        <authorList>
            <person name="Wrighton K."/>
        </authorList>
    </citation>
    <scope>NUCLEOTIDE SEQUENCE [LARGE SCALE GENOMIC DNA]</scope>
    <source>
        <strain evidence="2 3">WC1</strain>
    </source>
</reference>
<evidence type="ECO:0000313" key="3">
    <source>
        <dbReference type="Proteomes" id="UP000244089"/>
    </source>
</evidence>
<dbReference type="EMBL" id="QAXS01000021">
    <property type="protein sequence ID" value="PTV97952.1"/>
    <property type="molecule type" value="Genomic_DNA"/>
</dbReference>
<comment type="caution">
    <text evidence="2">The sequence shown here is derived from an EMBL/GenBank/DDBJ whole genome shotgun (WGS) entry which is preliminary data.</text>
</comment>
<protein>
    <submittedName>
        <fullName evidence="2">Uncharacterized protein</fullName>
    </submittedName>
</protein>
<feature type="transmembrane region" description="Helical" evidence="1">
    <location>
        <begin position="39"/>
        <end position="64"/>
    </location>
</feature>
<evidence type="ECO:0000313" key="2">
    <source>
        <dbReference type="EMBL" id="PTV97952.1"/>
    </source>
</evidence>
<gene>
    <name evidence="2" type="ORF">C8C76_12158</name>
</gene>
<dbReference type="RefSeq" id="WP_108140989.1">
    <property type="nucleotide sequence ID" value="NZ_QAXS01000021.1"/>
</dbReference>